<dbReference type="Ensembl" id="ENSACAT00000026222.2">
    <property type="protein sequence ID" value="ENSACAP00000018819.2"/>
    <property type="gene ID" value="ENSACAG00000023749.2"/>
</dbReference>
<dbReference type="FunFam" id="3.30.160.60:FF:000786">
    <property type="match status" value="7"/>
</dbReference>
<evidence type="ECO:0000259" key="12">
    <source>
        <dbReference type="PROSITE" id="PS50805"/>
    </source>
</evidence>
<feature type="domain" description="C2H2-type" evidence="10">
    <location>
        <begin position="334"/>
        <end position="361"/>
    </location>
</feature>
<evidence type="ECO:0000256" key="6">
    <source>
        <dbReference type="ARBA" id="ARBA00023163"/>
    </source>
</evidence>
<dbReference type="Gene3D" id="3.30.160.60">
    <property type="entry name" value="Classic Zinc Finger"/>
    <property type="match status" value="12"/>
</dbReference>
<feature type="domain" description="C2H2-type" evidence="10">
    <location>
        <begin position="362"/>
        <end position="389"/>
    </location>
</feature>
<dbReference type="PANTHER" id="PTHR19818">
    <property type="entry name" value="ZINC FINGER PROTEIN ZIC AND GLI"/>
    <property type="match status" value="1"/>
</dbReference>
<dbReference type="SMART" id="SM00349">
    <property type="entry name" value="KRAB"/>
    <property type="match status" value="1"/>
</dbReference>
<dbReference type="SMART" id="SM00355">
    <property type="entry name" value="ZnF_C2H2"/>
    <property type="match status" value="11"/>
</dbReference>
<organism evidence="13 14">
    <name type="scientific">Anolis carolinensis</name>
    <name type="common">Green anole</name>
    <name type="synonym">American chameleon</name>
    <dbReference type="NCBI Taxonomy" id="28377"/>
    <lineage>
        <taxon>Eukaryota</taxon>
        <taxon>Metazoa</taxon>
        <taxon>Chordata</taxon>
        <taxon>Craniata</taxon>
        <taxon>Vertebrata</taxon>
        <taxon>Euteleostomi</taxon>
        <taxon>Lepidosauria</taxon>
        <taxon>Squamata</taxon>
        <taxon>Bifurcata</taxon>
        <taxon>Unidentata</taxon>
        <taxon>Episquamata</taxon>
        <taxon>Toxicofera</taxon>
        <taxon>Iguania</taxon>
        <taxon>Dactyloidae</taxon>
        <taxon>Anolis</taxon>
    </lineage>
</organism>
<dbReference type="GeneTree" id="ENSGT00940000154715"/>
<dbReference type="GO" id="GO:0000981">
    <property type="term" value="F:DNA-binding transcription factor activity, RNA polymerase II-specific"/>
    <property type="evidence" value="ECO:0007669"/>
    <property type="project" value="UniProtKB-ARBA"/>
</dbReference>
<dbReference type="InterPro" id="IPR001909">
    <property type="entry name" value="KRAB"/>
</dbReference>
<dbReference type="GO" id="GO:0000976">
    <property type="term" value="F:transcription cis-regulatory region binding"/>
    <property type="evidence" value="ECO:0007669"/>
    <property type="project" value="UniProtKB-ARBA"/>
</dbReference>
<protein>
    <submittedName>
        <fullName evidence="13">Uncharacterized protein</fullName>
    </submittedName>
</protein>
<dbReference type="HOGENOM" id="CLU_002678_49_8_1"/>
<keyword evidence="5" id="KW-0805">Transcription regulation</keyword>
<dbReference type="GO" id="GO:0008270">
    <property type="term" value="F:zinc ion binding"/>
    <property type="evidence" value="ECO:0007669"/>
    <property type="project" value="UniProtKB-KW"/>
</dbReference>
<dbReference type="FunFam" id="1.10.4020.10:FF:000005">
    <property type="entry name" value="Uncharacterized protein"/>
    <property type="match status" value="1"/>
</dbReference>
<feature type="compositionally biased region" description="Polar residues" evidence="9">
    <location>
        <begin position="127"/>
        <end position="153"/>
    </location>
</feature>
<feature type="domain" description="C2H2-type" evidence="10">
    <location>
        <begin position="446"/>
        <end position="473"/>
    </location>
</feature>
<keyword evidence="3 8" id="KW-0863">Zinc-finger</keyword>
<dbReference type="Gene3D" id="1.10.4020.10">
    <property type="entry name" value="DNA breaking-rejoining enzymes"/>
    <property type="match status" value="1"/>
</dbReference>
<dbReference type="SUPFAM" id="SSF109640">
    <property type="entry name" value="KRAB domain (Kruppel-associated box)"/>
    <property type="match status" value="1"/>
</dbReference>
<dbReference type="SUPFAM" id="SSF47353">
    <property type="entry name" value="Retrovirus capsid dimerization domain-like"/>
    <property type="match status" value="1"/>
</dbReference>
<dbReference type="Pfam" id="PF02023">
    <property type="entry name" value="SCAN"/>
    <property type="match status" value="1"/>
</dbReference>
<sequence length="641" mass="72774">MEKPNSPGPEAGRVTGSSGEYWERTTQMFLNAHIQHQRFRQSSYREGEGPREVCSRLHDLCRQWLKPEQHTKAEMLDLVILEQFLSLLPPEMGSWVRECGAETSSQAVALAEGFLLSQAEDKRQKEQTQNNCTEVQSNVPASEKSPSNTTQSLRQKKLKQEGDGAAALEGAGMMLLPNPQSFLSLCDRVELNQDIIAYEDVAVHFSPEEWVTLNPDQKVLHLQIMEEIHGIVESLADNWKKNNVCTEHRKHFRHNGGLPKNQQTHREDGGSIRERPYKCNVCGQCFTQNMALVLHKTLHAGKDQLKCKVSEKCVVDYKLAHLSQEEIFEESENFISRECGKCLTQNTHLIEHWRSNTGGKPYQCQECGKCFTHSSNLVSHKRLHTGEKPYQCQECGKCFVDSSALAKHKRLHTGEKPYQCQECGKCFVDSSALAKHKRLHTGEKPYQCQECGKCFAYSSTLVKHKRLHTGEKPYLCQECGKCFADSSALAKHKRLHTGEKPYQCQECGKCFADSSTLVKHKRLHTGEKPYQCQECGKCFAYSSQLMSHKRLHTGEKPYQCQECGKCFAYSSTLVKHKRLHTGEKPYQCQECGKCFADSSALAKHKRLHTGEKPYQCQECGKCFADSSTLVKHKRLHTGQKP</sequence>
<keyword evidence="7" id="KW-0539">Nucleus</keyword>
<dbReference type="CDD" id="cd07765">
    <property type="entry name" value="KRAB_A-box"/>
    <property type="match status" value="1"/>
</dbReference>
<feature type="domain" description="C2H2-type" evidence="10">
    <location>
        <begin position="586"/>
        <end position="613"/>
    </location>
</feature>
<feature type="domain" description="C2H2-type" evidence="10">
    <location>
        <begin position="530"/>
        <end position="557"/>
    </location>
</feature>
<evidence type="ECO:0000256" key="1">
    <source>
        <dbReference type="ARBA" id="ARBA00022723"/>
    </source>
</evidence>
<feature type="domain" description="C2H2-type" evidence="10">
    <location>
        <begin position="614"/>
        <end position="641"/>
    </location>
</feature>
<proteinExistence type="predicted"/>
<dbReference type="Gene3D" id="6.10.140.140">
    <property type="match status" value="1"/>
</dbReference>
<reference evidence="13" key="3">
    <citation type="submission" date="2025-09" db="UniProtKB">
        <authorList>
            <consortium name="Ensembl"/>
        </authorList>
    </citation>
    <scope>IDENTIFICATION</scope>
</reference>
<dbReference type="GO" id="GO:0005634">
    <property type="term" value="C:nucleus"/>
    <property type="evidence" value="ECO:0007669"/>
    <property type="project" value="UniProtKB-ARBA"/>
</dbReference>
<dbReference type="SMART" id="SM00431">
    <property type="entry name" value="SCAN"/>
    <property type="match status" value="1"/>
</dbReference>
<name>H9GRH4_ANOCA</name>
<reference evidence="13" key="2">
    <citation type="submission" date="2025-08" db="UniProtKB">
        <authorList>
            <consortium name="Ensembl"/>
        </authorList>
    </citation>
    <scope>IDENTIFICATION</scope>
</reference>
<feature type="region of interest" description="Disordered" evidence="9">
    <location>
        <begin position="121"/>
        <end position="162"/>
    </location>
</feature>
<evidence type="ECO:0000259" key="10">
    <source>
        <dbReference type="PROSITE" id="PS50157"/>
    </source>
</evidence>
<dbReference type="FunFam" id="3.30.160.60:FF:004006">
    <property type="match status" value="1"/>
</dbReference>
<evidence type="ECO:0000256" key="8">
    <source>
        <dbReference type="PROSITE-ProRule" id="PRU00042"/>
    </source>
</evidence>
<dbReference type="InterPro" id="IPR036051">
    <property type="entry name" value="KRAB_dom_sf"/>
</dbReference>
<dbReference type="Proteomes" id="UP000001646">
    <property type="component" value="Unplaced"/>
</dbReference>
<evidence type="ECO:0000256" key="9">
    <source>
        <dbReference type="SAM" id="MobiDB-lite"/>
    </source>
</evidence>
<dbReference type="PROSITE" id="PS00028">
    <property type="entry name" value="ZINC_FINGER_C2H2_1"/>
    <property type="match status" value="11"/>
</dbReference>
<reference evidence="13" key="1">
    <citation type="submission" date="2009-12" db="EMBL/GenBank/DDBJ databases">
        <title>The Genome Sequence of Anolis carolinensis (Green Anole Lizard).</title>
        <authorList>
            <consortium name="The Genome Sequencing Platform"/>
            <person name="Di Palma F."/>
            <person name="Alfoldi J."/>
            <person name="Heiman D."/>
            <person name="Young S."/>
            <person name="Grabherr M."/>
            <person name="Johnson J."/>
            <person name="Lander E.S."/>
            <person name="Lindblad-Toh K."/>
        </authorList>
    </citation>
    <scope>NUCLEOTIDE SEQUENCE [LARGE SCALE GENOMIC DNA]</scope>
    <source>
        <strain evidence="13">JBL SC #1</strain>
    </source>
</reference>
<accession>H9GRH4</accession>
<keyword evidence="1" id="KW-0479">Metal-binding</keyword>
<dbReference type="CDD" id="cd07936">
    <property type="entry name" value="SCAN"/>
    <property type="match status" value="1"/>
</dbReference>
<dbReference type="Pfam" id="PF00096">
    <property type="entry name" value="zf-C2H2"/>
    <property type="match status" value="11"/>
</dbReference>
<dbReference type="InterPro" id="IPR038269">
    <property type="entry name" value="SCAN_sf"/>
</dbReference>
<dbReference type="Pfam" id="PF01352">
    <property type="entry name" value="KRAB"/>
    <property type="match status" value="1"/>
</dbReference>
<evidence type="ECO:0000259" key="11">
    <source>
        <dbReference type="PROSITE" id="PS50804"/>
    </source>
</evidence>
<evidence type="ECO:0000313" key="13">
    <source>
        <dbReference type="Ensembl" id="ENSACAP00000018819.2"/>
    </source>
</evidence>
<feature type="domain" description="C2H2-type" evidence="10">
    <location>
        <begin position="502"/>
        <end position="529"/>
    </location>
</feature>
<dbReference type="InterPro" id="IPR013087">
    <property type="entry name" value="Znf_C2H2_type"/>
</dbReference>
<dbReference type="InterPro" id="IPR050329">
    <property type="entry name" value="GLI_C2H2-zinc-finger"/>
</dbReference>
<dbReference type="FunFam" id="3.30.160.60:FF:000664">
    <property type="entry name" value="Uncharacterized protein"/>
    <property type="match status" value="3"/>
</dbReference>
<evidence type="ECO:0000256" key="7">
    <source>
        <dbReference type="ARBA" id="ARBA00023242"/>
    </source>
</evidence>
<dbReference type="PROSITE" id="PS50804">
    <property type="entry name" value="SCAN_BOX"/>
    <property type="match status" value="1"/>
</dbReference>
<evidence type="ECO:0000256" key="5">
    <source>
        <dbReference type="ARBA" id="ARBA00023015"/>
    </source>
</evidence>
<feature type="domain" description="SCAN box" evidence="11">
    <location>
        <begin position="36"/>
        <end position="114"/>
    </location>
</feature>
<dbReference type="GO" id="GO:0045944">
    <property type="term" value="P:positive regulation of transcription by RNA polymerase II"/>
    <property type="evidence" value="ECO:0007669"/>
    <property type="project" value="UniProtKB-ARBA"/>
</dbReference>
<keyword evidence="14" id="KW-1185">Reference proteome</keyword>
<feature type="domain" description="C2H2-type" evidence="10">
    <location>
        <begin position="390"/>
        <end position="417"/>
    </location>
</feature>
<evidence type="ECO:0000313" key="14">
    <source>
        <dbReference type="Proteomes" id="UP000001646"/>
    </source>
</evidence>
<dbReference type="PROSITE" id="PS50157">
    <property type="entry name" value="ZINC_FINGER_C2H2_2"/>
    <property type="match status" value="12"/>
</dbReference>
<feature type="domain" description="C2H2-type" evidence="10">
    <location>
        <begin position="474"/>
        <end position="501"/>
    </location>
</feature>
<feature type="region of interest" description="Disordered" evidence="9">
    <location>
        <begin position="251"/>
        <end position="270"/>
    </location>
</feature>
<dbReference type="AlphaFoldDB" id="H9GRH4"/>
<dbReference type="Bgee" id="ENSACAG00000023749">
    <property type="expression patterns" value="Expressed in testis and 13 other cell types or tissues"/>
</dbReference>
<dbReference type="PANTHER" id="PTHR19818:SF158">
    <property type="entry name" value="C2H2-TYPE DOMAIN-CONTAINING PROTEIN-RELATED"/>
    <property type="match status" value="1"/>
</dbReference>
<evidence type="ECO:0000256" key="2">
    <source>
        <dbReference type="ARBA" id="ARBA00022737"/>
    </source>
</evidence>
<feature type="domain" description="C2H2-type" evidence="10">
    <location>
        <begin position="558"/>
        <end position="585"/>
    </location>
</feature>
<keyword evidence="6" id="KW-0804">Transcription</keyword>
<keyword evidence="4" id="KW-0862">Zinc</keyword>
<dbReference type="eggNOG" id="KOG1721">
    <property type="taxonomic scope" value="Eukaryota"/>
</dbReference>
<evidence type="ECO:0000256" key="3">
    <source>
        <dbReference type="ARBA" id="ARBA00022771"/>
    </source>
</evidence>
<evidence type="ECO:0000256" key="4">
    <source>
        <dbReference type="ARBA" id="ARBA00022833"/>
    </source>
</evidence>
<feature type="domain" description="C2H2-type" evidence="10">
    <location>
        <begin position="277"/>
        <end position="304"/>
    </location>
</feature>
<dbReference type="SUPFAM" id="SSF57667">
    <property type="entry name" value="beta-beta-alpha zinc fingers"/>
    <property type="match status" value="7"/>
</dbReference>
<feature type="domain" description="C2H2-type" evidence="10">
    <location>
        <begin position="418"/>
        <end position="445"/>
    </location>
</feature>
<dbReference type="InterPro" id="IPR036236">
    <property type="entry name" value="Znf_C2H2_sf"/>
</dbReference>
<dbReference type="InterPro" id="IPR003309">
    <property type="entry name" value="SCAN_dom"/>
</dbReference>
<feature type="domain" description="KRAB" evidence="12">
    <location>
        <begin position="196"/>
        <end position="272"/>
    </location>
</feature>
<dbReference type="PROSITE" id="PS50805">
    <property type="entry name" value="KRAB"/>
    <property type="match status" value="1"/>
</dbReference>
<keyword evidence="2" id="KW-0677">Repeat</keyword>